<comment type="catalytic activity">
    <reaction evidence="8">
        <text>fluoride(in) = fluoride(out)</text>
        <dbReference type="Rhea" id="RHEA:76159"/>
        <dbReference type="ChEBI" id="CHEBI:17051"/>
    </reaction>
    <physiologicalReaction direction="left-to-right" evidence="8">
        <dbReference type="Rhea" id="RHEA:76160"/>
    </physiologicalReaction>
</comment>
<feature type="transmembrane region" description="Helical" evidence="10">
    <location>
        <begin position="20"/>
        <end position="42"/>
    </location>
</feature>
<keyword evidence="10" id="KW-0813">Transport</keyword>
<keyword evidence="2 10" id="KW-1003">Cell membrane</keyword>
<dbReference type="InterPro" id="IPR003691">
    <property type="entry name" value="FluC"/>
</dbReference>
<keyword evidence="4 10" id="KW-1133">Transmembrane helix</keyword>
<organism evidence="11 12">
    <name type="scientific">Pseudonocardia eucalypti</name>
    <dbReference type="NCBI Taxonomy" id="648755"/>
    <lineage>
        <taxon>Bacteria</taxon>
        <taxon>Bacillati</taxon>
        <taxon>Actinomycetota</taxon>
        <taxon>Actinomycetes</taxon>
        <taxon>Pseudonocardiales</taxon>
        <taxon>Pseudonocardiaceae</taxon>
        <taxon>Pseudonocardia</taxon>
    </lineage>
</organism>
<evidence type="ECO:0000256" key="3">
    <source>
        <dbReference type="ARBA" id="ARBA00022692"/>
    </source>
</evidence>
<protein>
    <recommendedName>
        <fullName evidence="10">Fluoride-specific ion channel FluC</fullName>
    </recommendedName>
</protein>
<feature type="transmembrane region" description="Helical" evidence="10">
    <location>
        <begin position="48"/>
        <end position="71"/>
    </location>
</feature>
<evidence type="ECO:0000313" key="11">
    <source>
        <dbReference type="EMBL" id="GAA5156161.1"/>
    </source>
</evidence>
<comment type="caution">
    <text evidence="11">The sequence shown here is derived from an EMBL/GenBank/DDBJ whole genome shotgun (WGS) entry which is preliminary data.</text>
</comment>
<proteinExistence type="inferred from homology"/>
<keyword evidence="10" id="KW-0479">Metal-binding</keyword>
<evidence type="ECO:0000313" key="12">
    <source>
        <dbReference type="Proteomes" id="UP001428817"/>
    </source>
</evidence>
<evidence type="ECO:0000256" key="8">
    <source>
        <dbReference type="ARBA" id="ARBA00035585"/>
    </source>
</evidence>
<evidence type="ECO:0000256" key="7">
    <source>
        <dbReference type="ARBA" id="ARBA00035120"/>
    </source>
</evidence>
<dbReference type="PANTHER" id="PTHR28259:SF1">
    <property type="entry name" value="FLUORIDE EXPORT PROTEIN 1-RELATED"/>
    <property type="match status" value="1"/>
</dbReference>
<sequence length="142" mass="14865">MGWQNPRHGREGARVPEWRVVGAAFVGGSLGTVGRAALVLGVPAGAGHWPWATFIANIVGSGLLGWWATWLEHRPAPVYVRPLLCTGVCGGLTTFSTLQVELLGMLDDGAYRLLAGYLAASLAGGLLVAHAASVLVRRAVRA</sequence>
<keyword evidence="3 10" id="KW-0812">Transmembrane</keyword>
<keyword evidence="12" id="KW-1185">Reference proteome</keyword>
<evidence type="ECO:0000256" key="4">
    <source>
        <dbReference type="ARBA" id="ARBA00022989"/>
    </source>
</evidence>
<keyword evidence="10" id="KW-0915">Sodium</keyword>
<gene>
    <name evidence="10" type="primary">fluC</name>
    <name evidence="10" type="synonym">crcB</name>
    <name evidence="11" type="ORF">GCM10023321_31310</name>
</gene>
<evidence type="ECO:0000256" key="2">
    <source>
        <dbReference type="ARBA" id="ARBA00022475"/>
    </source>
</evidence>
<comment type="activity regulation">
    <text evidence="10">Na(+) is not transported, but it plays an essential structural role and its presence is essential for fluoride channel function.</text>
</comment>
<evidence type="ECO:0000256" key="5">
    <source>
        <dbReference type="ARBA" id="ARBA00023136"/>
    </source>
</evidence>
<evidence type="ECO:0000256" key="10">
    <source>
        <dbReference type="HAMAP-Rule" id="MF_00454"/>
    </source>
</evidence>
<feature type="binding site" evidence="10">
    <location>
        <position position="93"/>
    </location>
    <ligand>
        <name>Na(+)</name>
        <dbReference type="ChEBI" id="CHEBI:29101"/>
        <note>structural</note>
    </ligand>
</feature>
<reference evidence="12" key="1">
    <citation type="journal article" date="2019" name="Int. J. Syst. Evol. Microbiol.">
        <title>The Global Catalogue of Microorganisms (GCM) 10K type strain sequencing project: providing services to taxonomists for standard genome sequencing and annotation.</title>
        <authorList>
            <consortium name="The Broad Institute Genomics Platform"/>
            <consortium name="The Broad Institute Genome Sequencing Center for Infectious Disease"/>
            <person name="Wu L."/>
            <person name="Ma J."/>
        </authorList>
    </citation>
    <scope>NUCLEOTIDE SEQUENCE [LARGE SCALE GENOMIC DNA]</scope>
    <source>
        <strain evidence="12">JCM 18303</strain>
    </source>
</reference>
<comment type="function">
    <text evidence="9 10">Fluoride-specific ion channel. Important for reducing fluoride concentration in the cell, thus reducing its toxicity.</text>
</comment>
<keyword evidence="6 10" id="KW-0407">Ion channel</keyword>
<dbReference type="PANTHER" id="PTHR28259">
    <property type="entry name" value="FLUORIDE EXPORT PROTEIN 1-RELATED"/>
    <property type="match status" value="1"/>
</dbReference>
<feature type="transmembrane region" description="Helical" evidence="10">
    <location>
        <begin position="114"/>
        <end position="136"/>
    </location>
</feature>
<evidence type="ECO:0000256" key="1">
    <source>
        <dbReference type="ARBA" id="ARBA00004651"/>
    </source>
</evidence>
<comment type="similarity">
    <text evidence="7 10">Belongs to the fluoride channel Fluc/FEX (TC 1.A.43) family.</text>
</comment>
<feature type="transmembrane region" description="Helical" evidence="10">
    <location>
        <begin position="83"/>
        <end position="102"/>
    </location>
</feature>
<accession>A0ABP9Q3L8</accession>
<comment type="subcellular location">
    <subcellularLocation>
        <location evidence="1 10">Cell membrane</location>
        <topology evidence="1 10">Multi-pass membrane protein</topology>
    </subcellularLocation>
</comment>
<dbReference type="NCBIfam" id="NF010812">
    <property type="entry name" value="PRK14216.1"/>
    <property type="match status" value="1"/>
</dbReference>
<dbReference type="Proteomes" id="UP001428817">
    <property type="component" value="Unassembled WGS sequence"/>
</dbReference>
<evidence type="ECO:0000256" key="6">
    <source>
        <dbReference type="ARBA" id="ARBA00023303"/>
    </source>
</evidence>
<keyword evidence="5 10" id="KW-0472">Membrane</keyword>
<name>A0ABP9Q3L8_9PSEU</name>
<dbReference type="HAMAP" id="MF_00454">
    <property type="entry name" value="FluC"/>
    <property type="match status" value="1"/>
</dbReference>
<feature type="binding site" evidence="10">
    <location>
        <position position="90"/>
    </location>
    <ligand>
        <name>Na(+)</name>
        <dbReference type="ChEBI" id="CHEBI:29101"/>
        <note>structural</note>
    </ligand>
</feature>
<dbReference type="EMBL" id="BAABJP010000010">
    <property type="protein sequence ID" value="GAA5156161.1"/>
    <property type="molecule type" value="Genomic_DNA"/>
</dbReference>
<keyword evidence="10" id="KW-0406">Ion transport</keyword>
<dbReference type="Pfam" id="PF02537">
    <property type="entry name" value="CRCB"/>
    <property type="match status" value="1"/>
</dbReference>
<evidence type="ECO:0000256" key="9">
    <source>
        <dbReference type="ARBA" id="ARBA00049940"/>
    </source>
</evidence>